<feature type="disulfide bond" evidence="7">
    <location>
        <begin position="661"/>
        <end position="670"/>
    </location>
</feature>
<sequence length="737" mass="83663">MALRKKFTSVLLTGALWLPVFWMLLTPVCCSRAPPGWRFTSSEVVIPRKVPRKRGGSDMPDQLSYTMRFRGQRHVIHMKRKKNFLPRHFPVITDNDQGAMEENYPFVPQDCYYYSYLEGVPGSMATLDTCYGGLRGMLQVDDFSYEIKPLKASSKFEHVLSLLVSEETEKCSVEDEETNQLLEEIQLAESPRAGTVYLWRRHMKHVKLHFTTSISLTHQDRNRTRIVERIVIMTSILHSIFRPVNYNIFLRVIFIWEVKDMVNLYKGNVPNAVSEFGLWKWHRWFTQIPHSTSVLLTGHEIKGANYFANHNGLCNPNWGALYVYATRYHIFLAATIVAHGLGHNFGAIHDEPGCICYRRSNCVMAQTPSLLDMMSNCTYVELISRFVGWDTCMNLLNVPYHNFPYITGRCGDKVKDTREQCDCGSLKECTFDKCCTTDCQFTSGSVCDSGGCCKSCKHAPSGFVCRDINGICDLPEYCNGKSEICPNDYYIQDGTPCSALSVCVRGNCSDRDMQCKALFGYQAKDGSPECYKKLNVVGDRFGNCGIRMQDPGILPFKCEEDDVFCGMLHCDGVREIPGGGEHTTFRHIKVYGAKEDHCFGYDTHVGSEVPEMGLVVDGSTCGPAQFCLRQNCTFHQDMHFDCDVKKCNFKGVCNNNKNCHCMPGWKPPTCQEVGLGGSPESGPPPNVQQQRIRANILVTTNKILIIMCFRLILLMFTFLFGGLTKRKKLVKRRKRKR</sequence>
<proteinExistence type="predicted"/>
<dbReference type="PANTHER" id="PTHR11905:SF167">
    <property type="entry name" value="A DISINTEGRIN AND METALLOPEPTIDASE DOMAIN 4-RELATED"/>
    <property type="match status" value="1"/>
</dbReference>
<evidence type="ECO:0000256" key="8">
    <source>
        <dbReference type="PROSITE-ProRule" id="PRU00276"/>
    </source>
</evidence>
<dbReference type="Gene3D" id="4.10.70.10">
    <property type="entry name" value="Disintegrin domain"/>
    <property type="match status" value="1"/>
</dbReference>
<name>A0A8C0WRA5_CASCN</name>
<dbReference type="AlphaFoldDB" id="A0A8C0WRA5"/>
<dbReference type="Pfam" id="PF08516">
    <property type="entry name" value="ADAM_CR"/>
    <property type="match status" value="1"/>
</dbReference>
<feature type="binding site" evidence="8">
    <location>
        <position position="349"/>
    </location>
    <ligand>
        <name>Zn(2+)</name>
        <dbReference type="ChEBI" id="CHEBI:29105"/>
        <note>catalytic</note>
    </ligand>
</feature>
<dbReference type="InterPro" id="IPR036436">
    <property type="entry name" value="Disintegrin_dom_sf"/>
</dbReference>
<accession>A0A8C0WRA5</accession>
<dbReference type="InterPro" id="IPR000742">
    <property type="entry name" value="EGF"/>
</dbReference>
<protein>
    <recommendedName>
        <fullName evidence="15">Disintegrin and metalloproteinase domain-containing protein 20-like</fullName>
    </recommendedName>
</protein>
<dbReference type="GO" id="GO:0006508">
    <property type="term" value="P:proteolysis"/>
    <property type="evidence" value="ECO:0007669"/>
    <property type="project" value="InterPro"/>
</dbReference>
<dbReference type="GO" id="GO:1990913">
    <property type="term" value="C:sperm head plasma membrane"/>
    <property type="evidence" value="ECO:0007669"/>
    <property type="project" value="TreeGrafter"/>
</dbReference>
<evidence type="ECO:0000259" key="13">
    <source>
        <dbReference type="PROSITE" id="PS50215"/>
    </source>
</evidence>
<keyword evidence="5 7" id="KW-1015">Disulfide bond</keyword>
<evidence type="ECO:0000256" key="10">
    <source>
        <dbReference type="SAM" id="SignalP"/>
    </source>
</evidence>
<feature type="disulfide bond" evidence="6">
    <location>
        <begin position="465"/>
        <end position="485"/>
    </location>
</feature>
<reference evidence="14" key="1">
    <citation type="submission" date="2023-09" db="UniProtKB">
        <authorList>
            <consortium name="Ensembl"/>
        </authorList>
    </citation>
    <scope>IDENTIFICATION</scope>
</reference>
<evidence type="ECO:0000256" key="5">
    <source>
        <dbReference type="ARBA" id="ARBA00023157"/>
    </source>
</evidence>
<evidence type="ECO:0000256" key="1">
    <source>
        <dbReference type="ARBA" id="ARBA00004167"/>
    </source>
</evidence>
<dbReference type="InterPro" id="IPR001762">
    <property type="entry name" value="Disintegrin_dom"/>
</dbReference>
<dbReference type="GO" id="GO:0004222">
    <property type="term" value="F:metalloendopeptidase activity"/>
    <property type="evidence" value="ECO:0007669"/>
    <property type="project" value="InterPro"/>
</dbReference>
<dbReference type="PROSITE" id="PS01186">
    <property type="entry name" value="EGF_2"/>
    <property type="match status" value="1"/>
</dbReference>
<organism evidence="14">
    <name type="scientific">Castor canadensis</name>
    <name type="common">American beaver</name>
    <dbReference type="NCBI Taxonomy" id="51338"/>
    <lineage>
        <taxon>Eukaryota</taxon>
        <taxon>Metazoa</taxon>
        <taxon>Chordata</taxon>
        <taxon>Craniata</taxon>
        <taxon>Vertebrata</taxon>
        <taxon>Euteleostomi</taxon>
        <taxon>Mammalia</taxon>
        <taxon>Eutheria</taxon>
        <taxon>Euarchontoglires</taxon>
        <taxon>Glires</taxon>
        <taxon>Rodentia</taxon>
        <taxon>Castorimorpha</taxon>
        <taxon>Castoridae</taxon>
        <taxon>Castor</taxon>
    </lineage>
</organism>
<gene>
    <name evidence="14" type="primary">LOC109679466</name>
</gene>
<dbReference type="SUPFAM" id="SSF57552">
    <property type="entry name" value="Blood coagulation inhibitor (disintegrin)"/>
    <property type="match status" value="1"/>
</dbReference>
<keyword evidence="10" id="KW-0732">Signal</keyword>
<evidence type="ECO:0000256" key="6">
    <source>
        <dbReference type="PROSITE-ProRule" id="PRU00068"/>
    </source>
</evidence>
<comment type="subcellular location">
    <subcellularLocation>
        <location evidence="1">Membrane</location>
        <topology evidence="1">Single-pass membrane protein</topology>
    </subcellularLocation>
</comment>
<dbReference type="PANTHER" id="PTHR11905">
    <property type="entry name" value="ADAM A DISINTEGRIN AND METALLOPROTEASE DOMAIN"/>
    <property type="match status" value="1"/>
</dbReference>
<feature type="domain" description="Peptidase M12B" evidence="13">
    <location>
        <begin position="204"/>
        <end position="382"/>
    </location>
</feature>
<feature type="binding site" evidence="8">
    <location>
        <position position="339"/>
    </location>
    <ligand>
        <name>Zn(2+)</name>
        <dbReference type="ChEBI" id="CHEBI:29105"/>
        <note>catalytic</note>
    </ligand>
</feature>
<dbReference type="PROSITE" id="PS50215">
    <property type="entry name" value="ADAM_MEPRO"/>
    <property type="match status" value="1"/>
</dbReference>
<dbReference type="PROSITE" id="PS50214">
    <property type="entry name" value="DISINTEGRIN_2"/>
    <property type="match status" value="1"/>
</dbReference>
<feature type="domain" description="Disintegrin" evidence="12">
    <location>
        <begin position="407"/>
        <end position="493"/>
    </location>
</feature>
<evidence type="ECO:0000259" key="11">
    <source>
        <dbReference type="PROSITE" id="PS50026"/>
    </source>
</evidence>
<dbReference type="SMART" id="SM00050">
    <property type="entry name" value="DISIN"/>
    <property type="match status" value="1"/>
</dbReference>
<dbReference type="Pfam" id="PF00200">
    <property type="entry name" value="Disintegrin"/>
    <property type="match status" value="1"/>
</dbReference>
<dbReference type="InterPro" id="IPR024079">
    <property type="entry name" value="MetalloPept_cat_dom_sf"/>
</dbReference>
<keyword evidence="8" id="KW-0862">Zinc</keyword>
<dbReference type="GO" id="GO:0009897">
    <property type="term" value="C:external side of plasma membrane"/>
    <property type="evidence" value="ECO:0007669"/>
    <property type="project" value="TreeGrafter"/>
</dbReference>
<dbReference type="Pfam" id="PF01421">
    <property type="entry name" value="Reprolysin"/>
    <property type="match status" value="1"/>
</dbReference>
<keyword evidence="8" id="KW-0479">Metal-binding</keyword>
<dbReference type="SUPFAM" id="SSF55486">
    <property type="entry name" value="Metalloproteases ('zincins'), catalytic domain"/>
    <property type="match status" value="1"/>
</dbReference>
<evidence type="ECO:0000313" key="14">
    <source>
        <dbReference type="Ensembl" id="ENSCCNP00000012061.1"/>
    </source>
</evidence>
<evidence type="ECO:0000256" key="9">
    <source>
        <dbReference type="SAM" id="Phobius"/>
    </source>
</evidence>
<dbReference type="Ensembl" id="ENSCCNT00000015812.1">
    <property type="protein sequence ID" value="ENSCCNP00000012061.1"/>
    <property type="gene ID" value="ENSCCNG00000012531.1"/>
</dbReference>
<feature type="chain" id="PRO_5034831414" description="Disintegrin and metalloproteinase domain-containing protein 20-like" evidence="10">
    <location>
        <begin position="31"/>
        <end position="737"/>
    </location>
</feature>
<evidence type="ECO:0000256" key="2">
    <source>
        <dbReference type="ARBA" id="ARBA00022692"/>
    </source>
</evidence>
<feature type="transmembrane region" description="Helical" evidence="9">
    <location>
        <begin position="703"/>
        <end position="724"/>
    </location>
</feature>
<comment type="caution">
    <text evidence="7">Lacks conserved residue(s) required for the propagation of feature annotation.</text>
</comment>
<evidence type="ECO:0000256" key="4">
    <source>
        <dbReference type="ARBA" id="ARBA00023136"/>
    </source>
</evidence>
<dbReference type="GO" id="GO:0046872">
    <property type="term" value="F:metal ion binding"/>
    <property type="evidence" value="ECO:0007669"/>
    <property type="project" value="UniProtKB-KW"/>
</dbReference>
<evidence type="ECO:0000256" key="3">
    <source>
        <dbReference type="ARBA" id="ARBA00022989"/>
    </source>
</evidence>
<dbReference type="SMART" id="SM00608">
    <property type="entry name" value="ACR"/>
    <property type="match status" value="1"/>
</dbReference>
<dbReference type="PROSITE" id="PS50026">
    <property type="entry name" value="EGF_3"/>
    <property type="match status" value="1"/>
</dbReference>
<dbReference type="Pfam" id="PF01562">
    <property type="entry name" value="Pep_M12B_propep"/>
    <property type="match status" value="1"/>
</dbReference>
<dbReference type="CDD" id="cd04269">
    <property type="entry name" value="ZnMc_adamalysin_II_like"/>
    <property type="match status" value="1"/>
</dbReference>
<evidence type="ECO:0000256" key="7">
    <source>
        <dbReference type="PROSITE-ProRule" id="PRU00076"/>
    </source>
</evidence>
<evidence type="ECO:0008006" key="15">
    <source>
        <dbReference type="Google" id="ProtNLM"/>
    </source>
</evidence>
<dbReference type="InterPro" id="IPR001590">
    <property type="entry name" value="Peptidase_M12B"/>
</dbReference>
<keyword evidence="7" id="KW-0245">EGF-like domain</keyword>
<keyword evidence="3 9" id="KW-1133">Transmembrane helix</keyword>
<evidence type="ECO:0000259" key="12">
    <source>
        <dbReference type="PROSITE" id="PS50214"/>
    </source>
</evidence>
<feature type="signal peptide" evidence="10">
    <location>
        <begin position="1"/>
        <end position="30"/>
    </location>
</feature>
<feature type="binding site" evidence="8">
    <location>
        <position position="343"/>
    </location>
    <ligand>
        <name>Zn(2+)</name>
        <dbReference type="ChEBI" id="CHEBI:29105"/>
        <note>catalytic</note>
    </ligand>
</feature>
<keyword evidence="4 9" id="KW-0472">Membrane</keyword>
<keyword evidence="2 9" id="KW-0812">Transmembrane</keyword>
<dbReference type="InterPro" id="IPR034027">
    <property type="entry name" value="Reprolysin_adamalysin"/>
</dbReference>
<dbReference type="FunFam" id="4.10.70.10:FF:000003">
    <property type="entry name" value="Disintegrin and metalloproteinase domain-containing protein 17"/>
    <property type="match status" value="1"/>
</dbReference>
<feature type="domain" description="EGF-like" evidence="11">
    <location>
        <begin position="638"/>
        <end position="671"/>
    </location>
</feature>
<dbReference type="Gene3D" id="3.40.390.10">
    <property type="entry name" value="Collagenase (Catalytic Domain)"/>
    <property type="match status" value="1"/>
</dbReference>
<dbReference type="GO" id="GO:0008584">
    <property type="term" value="P:male gonad development"/>
    <property type="evidence" value="ECO:0007669"/>
    <property type="project" value="TreeGrafter"/>
</dbReference>
<dbReference type="InterPro" id="IPR006586">
    <property type="entry name" value="ADAM_Cys-rich"/>
</dbReference>
<dbReference type="InterPro" id="IPR002870">
    <property type="entry name" value="Peptidase_M12B_N"/>
</dbReference>